<dbReference type="Pfam" id="PF00549">
    <property type="entry name" value="Ligase_CoA"/>
    <property type="match status" value="2"/>
</dbReference>
<reference evidence="4" key="3">
    <citation type="submission" date="2025-08" db="UniProtKB">
        <authorList>
            <consortium name="RefSeq"/>
        </authorList>
    </citation>
    <scope>IDENTIFICATION</scope>
    <source>
        <strain evidence="4">NI907</strain>
    </source>
</reference>
<dbReference type="GeneID" id="41958101"/>
<dbReference type="SMART" id="SM00881">
    <property type="entry name" value="CoA_binding"/>
    <property type="match status" value="1"/>
</dbReference>
<dbReference type="PANTHER" id="PTHR11117:SF6">
    <property type="entry name" value="SYNTHETASE SUBUNIT ALPHA, PUTATIVE (AFU_ORTHOLOGUE AFUA_1G10830)-RELATED"/>
    <property type="match status" value="1"/>
</dbReference>
<name>A0A6P8BA44_PYRGI</name>
<reference evidence="4" key="1">
    <citation type="journal article" date="2019" name="Mol. Biol. Evol.">
        <title>Blast fungal genomes show frequent chromosomal changes, gene gains and losses, and effector gene turnover.</title>
        <authorList>
            <person name="Gomez Luciano L.B."/>
            <person name="Jason Tsai I."/>
            <person name="Chuma I."/>
            <person name="Tosa Y."/>
            <person name="Chen Y.H."/>
            <person name="Li J.Y."/>
            <person name="Li M.Y."/>
            <person name="Jade Lu M.Y."/>
            <person name="Nakayashiki H."/>
            <person name="Li W.H."/>
        </authorList>
    </citation>
    <scope>NUCLEOTIDE SEQUENCE</scope>
    <source>
        <strain evidence="4">NI907</strain>
    </source>
</reference>
<dbReference type="InterPro" id="IPR005811">
    <property type="entry name" value="SUCC_ACL_C"/>
</dbReference>
<dbReference type="InterPro" id="IPR036291">
    <property type="entry name" value="NAD(P)-bd_dom_sf"/>
</dbReference>
<keyword evidence="3" id="KW-1185">Reference proteome</keyword>
<organism evidence="3 4">
    <name type="scientific">Pyricularia grisea</name>
    <name type="common">Crabgrass-specific blast fungus</name>
    <name type="synonym">Magnaporthe grisea</name>
    <dbReference type="NCBI Taxonomy" id="148305"/>
    <lineage>
        <taxon>Eukaryota</taxon>
        <taxon>Fungi</taxon>
        <taxon>Dikarya</taxon>
        <taxon>Ascomycota</taxon>
        <taxon>Pezizomycotina</taxon>
        <taxon>Sordariomycetes</taxon>
        <taxon>Sordariomycetidae</taxon>
        <taxon>Magnaporthales</taxon>
        <taxon>Pyriculariaceae</taxon>
        <taxon>Pyricularia</taxon>
    </lineage>
</organism>
<evidence type="ECO:0000256" key="1">
    <source>
        <dbReference type="SAM" id="MobiDB-lite"/>
    </source>
</evidence>
<dbReference type="InterPro" id="IPR003781">
    <property type="entry name" value="CoA-bd"/>
</dbReference>
<dbReference type="GO" id="GO:0006099">
    <property type="term" value="P:tricarboxylic acid cycle"/>
    <property type="evidence" value="ECO:0007669"/>
    <property type="project" value="TreeGrafter"/>
</dbReference>
<gene>
    <name evidence="4" type="ORF">PgNI_03136</name>
</gene>
<dbReference type="GO" id="GO:0009361">
    <property type="term" value="C:succinate-CoA ligase complex (ADP-forming)"/>
    <property type="evidence" value="ECO:0007669"/>
    <property type="project" value="TreeGrafter"/>
</dbReference>
<dbReference type="Gene3D" id="3.40.50.720">
    <property type="entry name" value="NAD(P)-binding Rossmann-like Domain"/>
    <property type="match status" value="1"/>
</dbReference>
<evidence type="ECO:0000313" key="4">
    <source>
        <dbReference type="RefSeq" id="XP_030984048.1"/>
    </source>
</evidence>
<dbReference type="GO" id="GO:0004776">
    <property type="term" value="F:succinate-CoA ligase (GDP-forming) activity"/>
    <property type="evidence" value="ECO:0007669"/>
    <property type="project" value="TreeGrafter"/>
</dbReference>
<reference evidence="4" key="2">
    <citation type="submission" date="2019-10" db="EMBL/GenBank/DDBJ databases">
        <authorList>
            <consortium name="NCBI Genome Project"/>
        </authorList>
    </citation>
    <scope>NUCLEOTIDE SEQUENCE</scope>
    <source>
        <strain evidence="4">NI907</strain>
    </source>
</reference>
<dbReference type="InterPro" id="IPR016102">
    <property type="entry name" value="Succinyl-CoA_synth-like"/>
</dbReference>
<evidence type="ECO:0000313" key="3">
    <source>
        <dbReference type="Proteomes" id="UP000515153"/>
    </source>
</evidence>
<dbReference type="PRINTS" id="PR01798">
    <property type="entry name" value="SCOASYNTHASE"/>
</dbReference>
<feature type="region of interest" description="Disordered" evidence="1">
    <location>
        <begin position="165"/>
        <end position="192"/>
    </location>
</feature>
<accession>A0A6P8BA44</accession>
<feature type="region of interest" description="Disordered" evidence="1">
    <location>
        <begin position="295"/>
        <end position="317"/>
    </location>
</feature>
<dbReference type="GO" id="GO:0004775">
    <property type="term" value="F:succinate-CoA ligase (ADP-forming) activity"/>
    <property type="evidence" value="ECO:0007669"/>
    <property type="project" value="TreeGrafter"/>
</dbReference>
<dbReference type="GO" id="GO:0005739">
    <property type="term" value="C:mitochondrion"/>
    <property type="evidence" value="ECO:0007669"/>
    <property type="project" value="TreeGrafter"/>
</dbReference>
<protein>
    <recommendedName>
        <fullName evidence="2">CoA-binding domain-containing protein</fullName>
    </recommendedName>
</protein>
<evidence type="ECO:0000259" key="2">
    <source>
        <dbReference type="SMART" id="SM00881"/>
    </source>
</evidence>
<dbReference type="RefSeq" id="XP_030984048.1">
    <property type="nucleotide sequence ID" value="XM_031123191.1"/>
</dbReference>
<dbReference type="SUPFAM" id="SSF52210">
    <property type="entry name" value="Succinyl-CoA synthetase domains"/>
    <property type="match status" value="2"/>
</dbReference>
<dbReference type="KEGG" id="pgri:PgNI_03136"/>
<dbReference type="Proteomes" id="UP000515153">
    <property type="component" value="Unplaced"/>
</dbReference>
<proteinExistence type="predicted"/>
<dbReference type="AlphaFoldDB" id="A0A6P8BA44"/>
<dbReference type="Gene3D" id="3.40.50.261">
    <property type="entry name" value="Succinyl-CoA synthetase domains"/>
    <property type="match status" value="2"/>
</dbReference>
<dbReference type="SUPFAM" id="SSF51735">
    <property type="entry name" value="NAD(P)-binding Rossmann-fold domains"/>
    <property type="match status" value="1"/>
</dbReference>
<sequence length="1095" mass="119085">MARSLRHKQWSEEDIELIYLNRRLRDCKSGGGGGCNIICEGCIAQILGLWYAYQKSRLPASEVVRMLTPERLAELRHTHAAEMAAVERETLEAMGGHDPPSLDSHLLRLWMEILPNHDDERSLLRAKLMFVMRGSKYGLYDLVDGPALKEWVQAMEQLQKRRVHEQEQLEALQRRRSNRSGTSGSSSNSRSKKTWSFCRCRYEDMASATARGFWVFIKPRLHVSIGNTIESHYFANNNAHPVCAADVYITMAYPPLQADLEKMARTHRAELAVRDRLSMEMRLVEEAFRGLGRSNGSGPIVERSATGSGRGGTTTRDKTYMSAEDAEREAVRVAYERESCSMGPLAQLTFIKDPPAHQAAPDITMSALARAAAARQCLLPPSASLLIFPTQHRPLHSSSTSHPPRSRTAYSQTTSNLLIGAHTRVLYQGFTGRQATANAAASIAWGTKVVGGVSPGRSGTHQTLGLPVFGSVREAAAALRPDATAIFVAADQTAAAIEEAVEAEVGLVVAVAEHVPLRDMLRVHDVLRTQSRTRLVGANSPGIVAPRGRCRVGFQPLGVFSPGKVGIAAKSGTLSYEVAASTTRAGLGQSLCVGVGGDVLAGTDMCEALSVLLVDHATEAVALVGELGGVGELEAARLIGEYRRSGGQKPIVALLAGLGVESERVIGHAGAFWERSEELARTKQRALEEVGVSLVTHPSEMGEVIKRQLRDNSKHVPEEDQKLRSEFLWTGFDAGKGAIVQGQIDPAMVKDRFENNLQRHGISYQWDASALCYRITIEVDRSDRRLVIMVEKPGLRTRPVGVRNSSGKDDDGAVALLTKELGDLRPSSSQKGDSLAPIPAQDTTQRLVRAMTGLMHDPFLNAFGITIHIDQHVLNNDGKLLVRGYNLKPIPLVPAAPNSRCQIKDPVEAEAATHGITHFSLPTQPRQKRCIGVLSNGAGLAMNMIDALHAELGRRRVAGRVEGVEEEEVAVANFLDTGGKATSETISRCLGWILRDERVRVVFVNIFGGIIRGDVIAEGLIMALKEMREEGAVGQGVGRATVPLVVRIRGTREKEGQALLAESGLDGVHVFDDFHKAADMAVELATLARIEDPKL</sequence>
<feature type="compositionally biased region" description="Low complexity" evidence="1">
    <location>
        <begin position="179"/>
        <end position="189"/>
    </location>
</feature>
<dbReference type="PANTHER" id="PTHR11117">
    <property type="entry name" value="SUCCINYL-COA LIGASE SUBUNIT ALPHA"/>
    <property type="match status" value="1"/>
</dbReference>
<feature type="domain" description="CoA-binding" evidence="2">
    <location>
        <begin position="418"/>
        <end position="515"/>
    </location>
</feature>
<dbReference type="Pfam" id="PF02629">
    <property type="entry name" value="CoA_binding"/>
    <property type="match status" value="1"/>
</dbReference>